<comment type="caution">
    <text evidence="3">The sequence shown here is derived from an EMBL/GenBank/DDBJ whole genome shotgun (WGS) entry which is preliminary data.</text>
</comment>
<feature type="transmembrane region" description="Helical" evidence="2">
    <location>
        <begin position="51"/>
        <end position="75"/>
    </location>
</feature>
<reference evidence="3" key="1">
    <citation type="submission" date="2020-10" db="EMBL/GenBank/DDBJ databases">
        <authorList>
            <person name="Gilroy R."/>
        </authorList>
    </citation>
    <scope>NUCLEOTIDE SEQUENCE</scope>
    <source>
        <strain evidence="3">1063</strain>
    </source>
</reference>
<reference evidence="3" key="2">
    <citation type="journal article" date="2021" name="PeerJ">
        <title>Extensive microbial diversity within the chicken gut microbiome revealed by metagenomics and culture.</title>
        <authorList>
            <person name="Gilroy R."/>
            <person name="Ravi A."/>
            <person name="Getino M."/>
            <person name="Pursley I."/>
            <person name="Horton D.L."/>
            <person name="Alikhan N.F."/>
            <person name="Baker D."/>
            <person name="Gharbi K."/>
            <person name="Hall N."/>
            <person name="Watson M."/>
            <person name="Adriaenssens E.M."/>
            <person name="Foster-Nyarko E."/>
            <person name="Jarju S."/>
            <person name="Secka A."/>
            <person name="Antonio M."/>
            <person name="Oren A."/>
            <person name="Chaudhuri R.R."/>
            <person name="La Ragione R."/>
            <person name="Hildebrand F."/>
            <person name="Pallen M.J."/>
        </authorList>
    </citation>
    <scope>NUCLEOTIDE SEQUENCE</scope>
    <source>
        <strain evidence="3">1063</strain>
    </source>
</reference>
<evidence type="ECO:0000313" key="4">
    <source>
        <dbReference type="Proteomes" id="UP000824088"/>
    </source>
</evidence>
<keyword evidence="2" id="KW-0812">Transmembrane</keyword>
<dbReference type="AlphaFoldDB" id="A0A9D1HS97"/>
<keyword evidence="2" id="KW-0472">Membrane</keyword>
<organism evidence="3 4">
    <name type="scientific">Candidatus Limadaptatus stercorigallinarum</name>
    <dbReference type="NCBI Taxonomy" id="2840845"/>
    <lineage>
        <taxon>Bacteria</taxon>
        <taxon>Bacillati</taxon>
        <taxon>Bacillota</taxon>
        <taxon>Clostridia</taxon>
        <taxon>Eubacteriales</taxon>
        <taxon>Candidatus Limadaptatus</taxon>
    </lineage>
</organism>
<sequence length="308" mass="34165">MKQKSEQTQKFLYALPAALIALLALAMAALCAVALCYAVAIQIAWDSVMAFFILFGLSFIGAGLCAISVAGFFTYMRRVWYDRWPQAPGARLFVRADEGVKPVGGNTADEKSGDEAESDAESGQTTLKNAKNKSSSVIFKPKFLTLQNVGYGMLLIAVVFVVVSAALGSLNSDNWIEARRGYLEEHGYYADSMPIRLEFSPNEVSEINITVNDRKTVVVYDSSVSRIVLEYYELYSGEYSISTTEVEQDIDILNITRMPEPAHDDPIDKMLDLCFQPNRIEEQVVITIPAAYRDSIKVNGENIIYAKD</sequence>
<keyword evidence="2" id="KW-1133">Transmembrane helix</keyword>
<proteinExistence type="predicted"/>
<evidence type="ECO:0000256" key="1">
    <source>
        <dbReference type="SAM" id="MobiDB-lite"/>
    </source>
</evidence>
<feature type="region of interest" description="Disordered" evidence="1">
    <location>
        <begin position="103"/>
        <end position="128"/>
    </location>
</feature>
<evidence type="ECO:0000313" key="3">
    <source>
        <dbReference type="EMBL" id="HIU21581.1"/>
    </source>
</evidence>
<dbReference type="EMBL" id="DVMN01000091">
    <property type="protein sequence ID" value="HIU21581.1"/>
    <property type="molecule type" value="Genomic_DNA"/>
</dbReference>
<evidence type="ECO:0000256" key="2">
    <source>
        <dbReference type="SAM" id="Phobius"/>
    </source>
</evidence>
<dbReference type="Proteomes" id="UP000824088">
    <property type="component" value="Unassembled WGS sequence"/>
</dbReference>
<gene>
    <name evidence="3" type="ORF">IAD51_05050</name>
</gene>
<feature type="transmembrane region" description="Helical" evidence="2">
    <location>
        <begin position="149"/>
        <end position="170"/>
    </location>
</feature>
<accession>A0A9D1HS97</accession>
<feature type="transmembrane region" description="Helical" evidence="2">
    <location>
        <begin position="12"/>
        <end position="45"/>
    </location>
</feature>
<name>A0A9D1HS97_9FIRM</name>
<protein>
    <submittedName>
        <fullName evidence="3">Uncharacterized protein</fullName>
    </submittedName>
</protein>